<dbReference type="InterPro" id="IPR003754">
    <property type="entry name" value="4pyrrol_synth_uPrphyn_synth"/>
</dbReference>
<dbReference type="EMBL" id="JH597821">
    <property type="status" value="NOT_ANNOTATED_CDS"/>
    <property type="molecule type" value="Genomic_DNA"/>
</dbReference>
<dbReference type="Pfam" id="PF02602">
    <property type="entry name" value="HEM4"/>
    <property type="match status" value="1"/>
</dbReference>
<evidence type="ECO:0000256" key="10">
    <source>
        <dbReference type="ARBA" id="ARBA00048617"/>
    </source>
</evidence>
<dbReference type="InParanoid" id="M4BT52"/>
<dbReference type="Gene3D" id="3.40.50.10090">
    <property type="match status" value="2"/>
</dbReference>
<dbReference type="GO" id="GO:0004852">
    <property type="term" value="F:uroporphyrinogen-III synthase activity"/>
    <property type="evidence" value="ECO:0007669"/>
    <property type="project" value="UniProtKB-EC"/>
</dbReference>
<proteinExistence type="inferred from homology"/>
<evidence type="ECO:0000256" key="3">
    <source>
        <dbReference type="ARBA" id="ARBA00013109"/>
    </source>
</evidence>
<dbReference type="Proteomes" id="UP000011713">
    <property type="component" value="Unassembled WGS sequence"/>
</dbReference>
<dbReference type="GO" id="GO:0006785">
    <property type="term" value="P:heme B biosynthetic process"/>
    <property type="evidence" value="ECO:0007669"/>
    <property type="project" value="UniProtKB-ARBA"/>
</dbReference>
<comment type="pathway">
    <text evidence="1">Porphyrin-containing compound metabolism; protoporphyrin-IX biosynthesis; coproporphyrinogen-III from 5-aminolevulinate: step 3/4.</text>
</comment>
<dbReference type="HOGENOM" id="CLU_051874_0_1_1"/>
<dbReference type="InterPro" id="IPR036108">
    <property type="entry name" value="4pyrrol_syn_uPrphyn_synt_sf"/>
</dbReference>
<dbReference type="STRING" id="559515.M4BT52"/>
<keyword evidence="5" id="KW-0456">Lyase</keyword>
<keyword evidence="4" id="KW-0350">Heme biosynthesis</keyword>
<evidence type="ECO:0000256" key="4">
    <source>
        <dbReference type="ARBA" id="ARBA00023133"/>
    </source>
</evidence>
<evidence type="ECO:0000256" key="1">
    <source>
        <dbReference type="ARBA" id="ARBA00004772"/>
    </source>
</evidence>
<dbReference type="OMA" id="IHGADTG"/>
<dbReference type="UniPathway" id="UPA00251">
    <property type="reaction ID" value="UER00320"/>
</dbReference>
<dbReference type="EC" id="4.2.1.75" evidence="3"/>
<evidence type="ECO:0000259" key="11">
    <source>
        <dbReference type="Pfam" id="PF02602"/>
    </source>
</evidence>
<comment type="catalytic activity">
    <reaction evidence="10">
        <text>hydroxymethylbilane = uroporphyrinogen III + H2O</text>
        <dbReference type="Rhea" id="RHEA:18965"/>
        <dbReference type="ChEBI" id="CHEBI:15377"/>
        <dbReference type="ChEBI" id="CHEBI:57308"/>
        <dbReference type="ChEBI" id="CHEBI:57845"/>
        <dbReference type="EC" id="4.2.1.75"/>
    </reaction>
</comment>
<reference evidence="12" key="2">
    <citation type="submission" date="2015-06" db="UniProtKB">
        <authorList>
            <consortium name="EnsemblProtists"/>
        </authorList>
    </citation>
    <scope>IDENTIFICATION</scope>
    <source>
        <strain evidence="12">Emoy2</strain>
    </source>
</reference>
<dbReference type="EnsemblProtists" id="HpaT809637">
    <property type="protein sequence ID" value="HpaP809637"/>
    <property type="gene ID" value="HpaG809637"/>
</dbReference>
<evidence type="ECO:0000313" key="13">
    <source>
        <dbReference type="Proteomes" id="UP000011713"/>
    </source>
</evidence>
<evidence type="ECO:0000256" key="8">
    <source>
        <dbReference type="ARBA" id="ARBA00032649"/>
    </source>
</evidence>
<dbReference type="PANTHER" id="PTHR12390:SF0">
    <property type="entry name" value="UROPORPHYRINOGEN-III SYNTHASE"/>
    <property type="match status" value="1"/>
</dbReference>
<evidence type="ECO:0000256" key="2">
    <source>
        <dbReference type="ARBA" id="ARBA00008133"/>
    </source>
</evidence>
<dbReference type="VEuPathDB" id="FungiDB:HpaG809637"/>
<reference evidence="13" key="1">
    <citation type="journal article" date="2010" name="Science">
        <title>Signatures of adaptation to obligate biotrophy in the Hyaloperonospora arabidopsidis genome.</title>
        <authorList>
            <person name="Baxter L."/>
            <person name="Tripathy S."/>
            <person name="Ishaque N."/>
            <person name="Boot N."/>
            <person name="Cabral A."/>
            <person name="Kemen E."/>
            <person name="Thines M."/>
            <person name="Ah-Fong A."/>
            <person name="Anderson R."/>
            <person name="Badejoko W."/>
            <person name="Bittner-Eddy P."/>
            <person name="Boore J.L."/>
            <person name="Chibucos M.C."/>
            <person name="Coates M."/>
            <person name="Dehal P."/>
            <person name="Delehaunty K."/>
            <person name="Dong S."/>
            <person name="Downton P."/>
            <person name="Dumas B."/>
            <person name="Fabro G."/>
            <person name="Fronick C."/>
            <person name="Fuerstenberg S.I."/>
            <person name="Fulton L."/>
            <person name="Gaulin E."/>
            <person name="Govers F."/>
            <person name="Hughes L."/>
            <person name="Humphray S."/>
            <person name="Jiang R.H."/>
            <person name="Judelson H."/>
            <person name="Kamoun S."/>
            <person name="Kyung K."/>
            <person name="Meijer H."/>
            <person name="Minx P."/>
            <person name="Morris P."/>
            <person name="Nelson J."/>
            <person name="Phuntumart V."/>
            <person name="Qutob D."/>
            <person name="Rehmany A."/>
            <person name="Rougon-Cardoso A."/>
            <person name="Ryden P."/>
            <person name="Torto-Alalibo T."/>
            <person name="Studholme D."/>
            <person name="Wang Y."/>
            <person name="Win J."/>
            <person name="Wood J."/>
            <person name="Clifton S.W."/>
            <person name="Rogers J."/>
            <person name="Van den Ackerveken G."/>
            <person name="Jones J.D."/>
            <person name="McDowell J.M."/>
            <person name="Beynon J."/>
            <person name="Tyler B.M."/>
        </authorList>
    </citation>
    <scope>NUCLEOTIDE SEQUENCE [LARGE SCALE GENOMIC DNA]</scope>
    <source>
        <strain evidence="13">Emoy2</strain>
    </source>
</reference>
<dbReference type="SUPFAM" id="SSF69618">
    <property type="entry name" value="HemD-like"/>
    <property type="match status" value="1"/>
</dbReference>
<dbReference type="CDD" id="cd06578">
    <property type="entry name" value="HemD"/>
    <property type="match status" value="1"/>
</dbReference>
<dbReference type="FunFam" id="3.40.50.10090:FF:000003">
    <property type="entry name" value="uroporphyrinogen-III synthase"/>
    <property type="match status" value="1"/>
</dbReference>
<feature type="domain" description="Tetrapyrrole biosynthesis uroporphyrinogen III synthase" evidence="11">
    <location>
        <begin position="27"/>
        <end position="207"/>
    </location>
</feature>
<evidence type="ECO:0000313" key="12">
    <source>
        <dbReference type="EnsemblProtists" id="HpaP809637"/>
    </source>
</evidence>
<evidence type="ECO:0000256" key="7">
    <source>
        <dbReference type="ARBA" id="ARBA00031702"/>
    </source>
</evidence>
<dbReference type="AlphaFoldDB" id="M4BT52"/>
<name>M4BT52_HYAAE</name>
<organism evidence="12 13">
    <name type="scientific">Hyaloperonospora arabidopsidis (strain Emoy2)</name>
    <name type="common">Downy mildew agent</name>
    <name type="synonym">Peronospora arabidopsidis</name>
    <dbReference type="NCBI Taxonomy" id="559515"/>
    <lineage>
        <taxon>Eukaryota</taxon>
        <taxon>Sar</taxon>
        <taxon>Stramenopiles</taxon>
        <taxon>Oomycota</taxon>
        <taxon>Peronosporomycetes</taxon>
        <taxon>Peronosporales</taxon>
        <taxon>Peronosporaceae</taxon>
        <taxon>Hyaloperonospora</taxon>
    </lineage>
</organism>
<sequence>MSVLLLKAANEEYRRALEQSASSNESRQGLKAYFAQVLTFEYVNTPQLVDILTHLDRYSGILVTSPRSAIAVTNAVNGLSAEQKKLELKHLDSTPVFSVGNSTSRELLPIGVVCKGDDAGSADKLAEYLHQDGALPAACKERPMVFLCGNKRRDVLPDSFRSRGLPLQELVVYQTCAVSKVEFPVECQVPQWLVFFSPSGLEAVKHLPLPWESIRKAAIGKKQETWSWSKALTYRLYLLQCYEPGKTTTTALHEYAVATQQPFWEADVTAPKPTPESLANAIFTFECEHKS</sequence>
<keyword evidence="13" id="KW-1185">Reference proteome</keyword>
<dbReference type="eggNOG" id="KOG4132">
    <property type="taxonomic scope" value="Eukaryota"/>
</dbReference>
<protein>
    <recommendedName>
        <fullName evidence="9">Uroporphyrinogen-III synthase</fullName>
        <ecNumber evidence="3">4.2.1.75</ecNumber>
    </recommendedName>
    <alternativeName>
        <fullName evidence="8">Hydroxymethylbilane hydrolyase [cyclizing]</fullName>
    </alternativeName>
    <alternativeName>
        <fullName evidence="7">Uroporphyrinogen-III cosynthase</fullName>
    </alternativeName>
</protein>
<dbReference type="PANTHER" id="PTHR12390">
    <property type="entry name" value="UROPORPHYRINOGEN III SYNTHASE"/>
    <property type="match status" value="1"/>
</dbReference>
<accession>M4BT52</accession>
<dbReference type="GO" id="GO:0006782">
    <property type="term" value="P:protoporphyrinogen IX biosynthetic process"/>
    <property type="evidence" value="ECO:0007669"/>
    <property type="project" value="UniProtKB-UniPathway"/>
</dbReference>
<evidence type="ECO:0000256" key="5">
    <source>
        <dbReference type="ARBA" id="ARBA00023239"/>
    </source>
</evidence>
<comment type="similarity">
    <text evidence="2">Belongs to the uroporphyrinogen-III synthase family.</text>
</comment>
<evidence type="ECO:0000256" key="6">
    <source>
        <dbReference type="ARBA" id="ARBA00023244"/>
    </source>
</evidence>
<evidence type="ECO:0000256" key="9">
    <source>
        <dbReference type="ARBA" id="ARBA00040167"/>
    </source>
</evidence>
<keyword evidence="6" id="KW-0627">Porphyrin biosynthesis</keyword>
<dbReference type="GO" id="GO:0005829">
    <property type="term" value="C:cytosol"/>
    <property type="evidence" value="ECO:0007669"/>
    <property type="project" value="TreeGrafter"/>
</dbReference>
<dbReference type="GO" id="GO:0006780">
    <property type="term" value="P:uroporphyrinogen III biosynthetic process"/>
    <property type="evidence" value="ECO:0007669"/>
    <property type="project" value="InterPro"/>
</dbReference>
<dbReference type="InterPro" id="IPR039793">
    <property type="entry name" value="UROS/Hem4"/>
</dbReference>